<proteinExistence type="inferred from homology"/>
<dbReference type="GO" id="GO:0031267">
    <property type="term" value="F:small GTPase binding"/>
    <property type="evidence" value="ECO:0007669"/>
    <property type="project" value="TreeGrafter"/>
</dbReference>
<gene>
    <name evidence="4" type="ORF">P154DRAFT_201647</name>
</gene>
<evidence type="ECO:0000256" key="3">
    <source>
        <dbReference type="ARBA" id="ARBA00022927"/>
    </source>
</evidence>
<comment type="similarity">
    <text evidence="1">Belongs to the MOG1 family.</text>
</comment>
<dbReference type="EMBL" id="ML977589">
    <property type="protein sequence ID" value="KAF2000402.1"/>
    <property type="molecule type" value="Genomic_DNA"/>
</dbReference>
<dbReference type="GO" id="GO:0006606">
    <property type="term" value="P:protein import into nucleus"/>
    <property type="evidence" value="ECO:0007669"/>
    <property type="project" value="TreeGrafter"/>
</dbReference>
<dbReference type="Pfam" id="PF04603">
    <property type="entry name" value="Mog1"/>
    <property type="match status" value="1"/>
</dbReference>
<dbReference type="InterPro" id="IPR007681">
    <property type="entry name" value="Mog1"/>
</dbReference>
<keyword evidence="2" id="KW-0813">Transport</keyword>
<keyword evidence="5" id="KW-1185">Reference proteome</keyword>
<dbReference type="InterPro" id="IPR016123">
    <property type="entry name" value="Mog1/PsbP_a/b/a-sand"/>
</dbReference>
<sequence length="187" mass="21016">MSFKSVPLYGGAITVEIPTSFGDVSTIREVPDHQEVHLDENGYSNVVFDILEYVEKANDEEALQYHFADLIAGTGDSTNLLNQGTAEFKKVPNKPTYTLNYIQTPPPLSPSKAHRKQSDYTSIHFVMLRLKEQGTDIVITVNVPHYPGEYEKAKEGEGATKLMKDGEVIKEKILETFDIKDWGLFHP</sequence>
<name>A0A6A5WFK0_9PLEO</name>
<reference evidence="4" key="1">
    <citation type="journal article" date="2020" name="Stud. Mycol.">
        <title>101 Dothideomycetes genomes: a test case for predicting lifestyles and emergence of pathogens.</title>
        <authorList>
            <person name="Haridas S."/>
            <person name="Albert R."/>
            <person name="Binder M."/>
            <person name="Bloem J."/>
            <person name="Labutti K."/>
            <person name="Salamov A."/>
            <person name="Andreopoulos B."/>
            <person name="Baker S."/>
            <person name="Barry K."/>
            <person name="Bills G."/>
            <person name="Bluhm B."/>
            <person name="Cannon C."/>
            <person name="Castanera R."/>
            <person name="Culley D."/>
            <person name="Daum C."/>
            <person name="Ezra D."/>
            <person name="Gonzalez J."/>
            <person name="Henrissat B."/>
            <person name="Kuo A."/>
            <person name="Liang C."/>
            <person name="Lipzen A."/>
            <person name="Lutzoni F."/>
            <person name="Magnuson J."/>
            <person name="Mondo S."/>
            <person name="Nolan M."/>
            <person name="Ohm R."/>
            <person name="Pangilinan J."/>
            <person name="Park H.-J."/>
            <person name="Ramirez L."/>
            <person name="Alfaro M."/>
            <person name="Sun H."/>
            <person name="Tritt A."/>
            <person name="Yoshinaga Y."/>
            <person name="Zwiers L.-H."/>
            <person name="Turgeon B."/>
            <person name="Goodwin S."/>
            <person name="Spatafora J."/>
            <person name="Crous P."/>
            <person name="Grigoriev I."/>
        </authorList>
    </citation>
    <scope>NUCLEOTIDE SEQUENCE</scope>
    <source>
        <strain evidence="4">CBS 123094</strain>
    </source>
</reference>
<evidence type="ECO:0000313" key="5">
    <source>
        <dbReference type="Proteomes" id="UP000799779"/>
    </source>
</evidence>
<dbReference type="PANTHER" id="PTHR15837:SF0">
    <property type="entry name" value="RAN GUANINE NUCLEOTIDE RELEASE FACTOR"/>
    <property type="match status" value="1"/>
</dbReference>
<dbReference type="Proteomes" id="UP000799779">
    <property type="component" value="Unassembled WGS sequence"/>
</dbReference>
<protein>
    <submittedName>
        <fullName evidence="4">Mog1p/PsbP-like protein</fullName>
    </submittedName>
</protein>
<evidence type="ECO:0000313" key="4">
    <source>
        <dbReference type="EMBL" id="KAF2000402.1"/>
    </source>
</evidence>
<organism evidence="4 5">
    <name type="scientific">Amniculicola lignicola CBS 123094</name>
    <dbReference type="NCBI Taxonomy" id="1392246"/>
    <lineage>
        <taxon>Eukaryota</taxon>
        <taxon>Fungi</taxon>
        <taxon>Dikarya</taxon>
        <taxon>Ascomycota</taxon>
        <taxon>Pezizomycotina</taxon>
        <taxon>Dothideomycetes</taxon>
        <taxon>Pleosporomycetidae</taxon>
        <taxon>Pleosporales</taxon>
        <taxon>Amniculicolaceae</taxon>
        <taxon>Amniculicola</taxon>
    </lineage>
</organism>
<dbReference type="AlphaFoldDB" id="A0A6A5WFK0"/>
<accession>A0A6A5WFK0</accession>
<dbReference type="SUPFAM" id="SSF55724">
    <property type="entry name" value="Mog1p/PsbP-like"/>
    <property type="match status" value="1"/>
</dbReference>
<dbReference type="Gene3D" id="3.40.1000.10">
    <property type="entry name" value="Mog1/PsbP, alpha/beta/alpha sandwich"/>
    <property type="match status" value="1"/>
</dbReference>
<dbReference type="OrthoDB" id="10255285at2759"/>
<evidence type="ECO:0000256" key="2">
    <source>
        <dbReference type="ARBA" id="ARBA00022448"/>
    </source>
</evidence>
<dbReference type="PANTHER" id="PTHR15837">
    <property type="entry name" value="RAN GUANINE NUCLEOTIDE RELEASE FACTOR"/>
    <property type="match status" value="1"/>
</dbReference>
<keyword evidence="3" id="KW-0653">Protein transport</keyword>
<dbReference type="GO" id="GO:0005634">
    <property type="term" value="C:nucleus"/>
    <property type="evidence" value="ECO:0007669"/>
    <property type="project" value="TreeGrafter"/>
</dbReference>
<dbReference type="GO" id="GO:0005085">
    <property type="term" value="F:guanyl-nucleotide exchange factor activity"/>
    <property type="evidence" value="ECO:0007669"/>
    <property type="project" value="TreeGrafter"/>
</dbReference>
<evidence type="ECO:0000256" key="1">
    <source>
        <dbReference type="ARBA" id="ARBA00010307"/>
    </source>
</evidence>